<dbReference type="Gene3D" id="3.40.50.12370">
    <property type="match status" value="1"/>
</dbReference>
<protein>
    <recommendedName>
        <fullName evidence="1">UspA domain-containing protein</fullName>
    </recommendedName>
</protein>
<evidence type="ECO:0000259" key="1">
    <source>
        <dbReference type="Pfam" id="PF00582"/>
    </source>
</evidence>
<proteinExistence type="predicted"/>
<sequence>MKVLKINKILVPVSLAGDGENAFKQALFFRRILSAKITLLHVVSSGSRFGNVVQSDIVRSLQARAMVRLVRFVKIHFKGRIPENIELRVEIGSHILKTAEIARDENFDLIIINKTKKSNALIDKFKKHSADRLIDDSICPVLAVESRWTNRGIRDILVPVDVSRRSRDLLEWSIFMGNLLNARIHLLTALQVKIKLERSLAFKKAHIMKELIVRAGVNCKVTIVEREEETRLNALLLGAKKQSADLVMVQGHQEMIFSGGQGAKLVTGFLHSSSVPVLCLGIDQNCFFANLLGAGNYSPIKYKVSN</sequence>
<dbReference type="Pfam" id="PF00582">
    <property type="entry name" value="Usp"/>
    <property type="match status" value="1"/>
</dbReference>
<dbReference type="EMBL" id="MVDE01000025">
    <property type="protein sequence ID" value="PKQ64083.1"/>
    <property type="molecule type" value="Genomic_DNA"/>
</dbReference>
<reference evidence="2 3" key="1">
    <citation type="journal article" date="2017" name="Front. Microbiol.">
        <title>Labilibaculum manganireducens gen. nov., sp. nov. and Labilibaculum filiforme sp. nov., Novel Bacteroidetes Isolated from Subsurface Sediments of the Baltic Sea.</title>
        <authorList>
            <person name="Vandieken V."/>
            <person name="Marshall I.P."/>
            <person name="Niemann H."/>
            <person name="Engelen B."/>
            <person name="Cypionka H."/>
        </authorList>
    </citation>
    <scope>NUCLEOTIDE SEQUENCE [LARGE SCALE GENOMIC DNA]</scope>
    <source>
        <strain evidence="2 3">59.10-2M</strain>
    </source>
</reference>
<dbReference type="SUPFAM" id="SSF52402">
    <property type="entry name" value="Adenine nucleotide alpha hydrolases-like"/>
    <property type="match status" value="2"/>
</dbReference>
<comment type="caution">
    <text evidence="2">The sequence shown here is derived from an EMBL/GenBank/DDBJ whole genome shotgun (WGS) entry which is preliminary data.</text>
</comment>
<name>A0A2N3I1F6_9BACT</name>
<gene>
    <name evidence="2" type="ORF">BZG01_14960</name>
</gene>
<organism evidence="2 3">
    <name type="scientific">Labilibaculum manganireducens</name>
    <dbReference type="NCBI Taxonomy" id="1940525"/>
    <lineage>
        <taxon>Bacteria</taxon>
        <taxon>Pseudomonadati</taxon>
        <taxon>Bacteroidota</taxon>
        <taxon>Bacteroidia</taxon>
        <taxon>Marinilabiliales</taxon>
        <taxon>Marinifilaceae</taxon>
        <taxon>Labilibaculum</taxon>
    </lineage>
</organism>
<dbReference type="Proteomes" id="UP000233618">
    <property type="component" value="Unassembled WGS sequence"/>
</dbReference>
<feature type="domain" description="UspA" evidence="1">
    <location>
        <begin position="7"/>
        <end position="144"/>
    </location>
</feature>
<evidence type="ECO:0000313" key="3">
    <source>
        <dbReference type="Proteomes" id="UP000233618"/>
    </source>
</evidence>
<accession>A0A2N3I1F6</accession>
<dbReference type="AlphaFoldDB" id="A0A2N3I1F6"/>
<dbReference type="InterPro" id="IPR006016">
    <property type="entry name" value="UspA"/>
</dbReference>
<dbReference type="RefSeq" id="WP_101310653.1">
    <property type="nucleotide sequence ID" value="NZ_MVDE01000025.1"/>
</dbReference>
<evidence type="ECO:0000313" key="2">
    <source>
        <dbReference type="EMBL" id="PKQ64083.1"/>
    </source>
</evidence>
<dbReference type="CDD" id="cd00293">
    <property type="entry name" value="USP-like"/>
    <property type="match status" value="1"/>
</dbReference>
<keyword evidence="3" id="KW-1185">Reference proteome</keyword>